<dbReference type="InterPro" id="IPR014729">
    <property type="entry name" value="Rossmann-like_a/b/a_fold"/>
</dbReference>
<dbReference type="eggNOG" id="arCOG02053">
    <property type="taxonomic scope" value="Archaea"/>
</dbReference>
<dbReference type="EMBL" id="CP001338">
    <property type="protein sequence ID" value="ACL16142.1"/>
    <property type="molecule type" value="Genomic_DNA"/>
</dbReference>
<protein>
    <submittedName>
        <fullName evidence="3">UspA domain protein</fullName>
    </submittedName>
</protein>
<reference evidence="3 4" key="1">
    <citation type="journal article" date="2015" name="Genome Announc.">
        <title>Complete Genome Sequence of Methanosphaerula palustris E1-9CT, a Hydrogenotrophic Methanogen Isolated from a Minerotrophic Fen Peatland.</title>
        <authorList>
            <person name="Cadillo-Quiroz H."/>
            <person name="Browne P."/>
            <person name="Kyrpides N."/>
            <person name="Woyke T."/>
            <person name="Goodwin L."/>
            <person name="Detter C."/>
            <person name="Yavitt J.B."/>
            <person name="Zinder S.H."/>
        </authorList>
    </citation>
    <scope>NUCLEOTIDE SEQUENCE [LARGE SCALE GENOMIC DNA]</scope>
    <source>
        <strain evidence="4">ATCC BAA-1556 / DSM 19958 / E1-9c</strain>
    </source>
</reference>
<accession>B8GG68</accession>
<organism evidence="3 4">
    <name type="scientific">Methanosphaerula palustris (strain ATCC BAA-1556 / DSM 19958 / E1-9c)</name>
    <dbReference type="NCBI Taxonomy" id="521011"/>
    <lineage>
        <taxon>Archaea</taxon>
        <taxon>Methanobacteriati</taxon>
        <taxon>Methanobacteriota</taxon>
        <taxon>Stenosarchaea group</taxon>
        <taxon>Methanomicrobia</taxon>
        <taxon>Methanomicrobiales</taxon>
        <taxon>Methanoregulaceae</taxon>
        <taxon>Methanosphaerula</taxon>
    </lineage>
</organism>
<feature type="domain" description="UspA" evidence="2">
    <location>
        <begin position="1"/>
        <end position="141"/>
    </location>
</feature>
<dbReference type="CDD" id="cd00293">
    <property type="entry name" value="USP-like"/>
    <property type="match status" value="1"/>
</dbReference>
<proteinExistence type="inferred from homology"/>
<dbReference type="PRINTS" id="PR01438">
    <property type="entry name" value="UNVRSLSTRESS"/>
</dbReference>
<dbReference type="RefSeq" id="WP_012617461.1">
    <property type="nucleotide sequence ID" value="NC_011832.1"/>
</dbReference>
<dbReference type="AlphaFoldDB" id="B8GG68"/>
<dbReference type="PANTHER" id="PTHR46268:SF6">
    <property type="entry name" value="UNIVERSAL STRESS PROTEIN UP12"/>
    <property type="match status" value="1"/>
</dbReference>
<evidence type="ECO:0000259" key="2">
    <source>
        <dbReference type="Pfam" id="PF00582"/>
    </source>
</evidence>
<evidence type="ECO:0000256" key="1">
    <source>
        <dbReference type="ARBA" id="ARBA00008791"/>
    </source>
</evidence>
<dbReference type="Pfam" id="PF00582">
    <property type="entry name" value="Usp"/>
    <property type="match status" value="1"/>
</dbReference>
<comment type="similarity">
    <text evidence="1">Belongs to the universal stress protein A family.</text>
</comment>
<dbReference type="OrthoDB" id="105697at2157"/>
<evidence type="ECO:0000313" key="4">
    <source>
        <dbReference type="Proteomes" id="UP000002457"/>
    </source>
</evidence>
<dbReference type="SUPFAM" id="SSF52402">
    <property type="entry name" value="Adenine nucleotide alpha hydrolases-like"/>
    <property type="match status" value="1"/>
</dbReference>
<dbReference type="GeneID" id="7270521"/>
<dbReference type="HOGENOM" id="CLU_049301_16_0_2"/>
<dbReference type="InterPro" id="IPR006016">
    <property type="entry name" value="UspA"/>
</dbReference>
<keyword evidence="4" id="KW-1185">Reference proteome</keyword>
<gene>
    <name evidence="3" type="ordered locus">Mpal_0780</name>
</gene>
<dbReference type="STRING" id="521011.Mpal_0780"/>
<dbReference type="InterPro" id="IPR006015">
    <property type="entry name" value="Universal_stress_UspA"/>
</dbReference>
<dbReference type="Proteomes" id="UP000002457">
    <property type="component" value="Chromosome"/>
</dbReference>
<dbReference type="KEGG" id="mpl:Mpal_0780"/>
<sequence>MFHKVLVAIDGSSQSLKSLERAIDEAKTWNAELHAIYVVEIGLFSSLPVDNTWEVMYSLLEKEGKEILSAATKKAADVGVEMTIHLKQGHAGQEIITLAEEISVDLIVVGSLGKSNIERLLLGSVSSFVVMNSRITTMVVRE</sequence>
<evidence type="ECO:0000313" key="3">
    <source>
        <dbReference type="EMBL" id="ACL16142.1"/>
    </source>
</evidence>
<dbReference type="PANTHER" id="PTHR46268">
    <property type="entry name" value="STRESS RESPONSE PROTEIN NHAX"/>
    <property type="match status" value="1"/>
</dbReference>
<name>B8GG68_METPE</name>
<dbReference type="Gene3D" id="3.40.50.620">
    <property type="entry name" value="HUPs"/>
    <property type="match status" value="1"/>
</dbReference>